<proteinExistence type="predicted"/>
<sequence>MGKGGGGGGGRRRAMERREMKIRERELSLERRKQKQNQKRYYNDYDDYDNYDYNYDRKRRRQRGGIVAGERELAQRQLRDNITYSAWANKKKGSTKCSGRKKQNFSQYLLIFYSSIVNSGAITASVLASQNKCLHINLNLPYVFLLSYFKIP</sequence>
<comment type="caution">
    <text evidence="2">The sequence shown here is derived from an EMBL/GenBank/DDBJ whole genome shotgun (WGS) entry which is preliminary data.</text>
</comment>
<reference evidence="2" key="1">
    <citation type="submission" date="2020-04" db="EMBL/GenBank/DDBJ databases">
        <authorList>
            <person name="Alioto T."/>
            <person name="Alioto T."/>
            <person name="Gomez Garrido J."/>
        </authorList>
    </citation>
    <scope>NUCLEOTIDE SEQUENCE</scope>
    <source>
        <strain evidence="2">A484AB</strain>
    </source>
</reference>
<accession>A0A7D9IR50</accession>
<dbReference type="EMBL" id="CACRXK020007126">
    <property type="protein sequence ID" value="CAB4011372.1"/>
    <property type="molecule type" value="Genomic_DNA"/>
</dbReference>
<dbReference type="Proteomes" id="UP001152795">
    <property type="component" value="Unassembled WGS sequence"/>
</dbReference>
<organism evidence="2 3">
    <name type="scientific">Paramuricea clavata</name>
    <name type="common">Red gorgonian</name>
    <name type="synonym">Violescent sea-whip</name>
    <dbReference type="NCBI Taxonomy" id="317549"/>
    <lineage>
        <taxon>Eukaryota</taxon>
        <taxon>Metazoa</taxon>
        <taxon>Cnidaria</taxon>
        <taxon>Anthozoa</taxon>
        <taxon>Octocorallia</taxon>
        <taxon>Malacalcyonacea</taxon>
        <taxon>Plexauridae</taxon>
        <taxon>Paramuricea</taxon>
    </lineage>
</organism>
<evidence type="ECO:0000313" key="2">
    <source>
        <dbReference type="EMBL" id="CAB4011372.1"/>
    </source>
</evidence>
<evidence type="ECO:0000313" key="3">
    <source>
        <dbReference type="Proteomes" id="UP001152795"/>
    </source>
</evidence>
<feature type="compositionally biased region" description="Basic and acidic residues" evidence="1">
    <location>
        <begin position="16"/>
        <end position="31"/>
    </location>
</feature>
<name>A0A7D9IR50_PARCT</name>
<dbReference type="AlphaFoldDB" id="A0A7D9IR50"/>
<feature type="region of interest" description="Disordered" evidence="1">
    <location>
        <begin position="1"/>
        <end position="40"/>
    </location>
</feature>
<evidence type="ECO:0000256" key="1">
    <source>
        <dbReference type="SAM" id="MobiDB-lite"/>
    </source>
</evidence>
<protein>
    <submittedName>
        <fullName evidence="2">Uncharacterized protein</fullName>
    </submittedName>
</protein>
<gene>
    <name evidence="2" type="ORF">PACLA_8A077681</name>
</gene>
<keyword evidence="3" id="KW-1185">Reference proteome</keyword>